<proteinExistence type="predicted"/>
<sequence length="150" mass="16009">MLDAHGRPTKAHGYLVGLVLDMARFRASRYGAAPGGVAHTAATTIPETTMRGTTAIERQTAIPFRIEYAQPPTSNKSRQRWRNKSGRKGPNSGANNGAQRLLEGQGGPLHQGPQRDRRRTATSHQSSRSSSAGSYRAYSGNGPRAGRGGA</sequence>
<protein>
    <submittedName>
        <fullName evidence="2">Uncharacterized protein</fullName>
    </submittedName>
</protein>
<dbReference type="AlphaFoldDB" id="A0AAW0FB23"/>
<organism evidence="2 3">
    <name type="scientific">Novymonas esmeraldas</name>
    <dbReference type="NCBI Taxonomy" id="1808958"/>
    <lineage>
        <taxon>Eukaryota</taxon>
        <taxon>Discoba</taxon>
        <taxon>Euglenozoa</taxon>
        <taxon>Kinetoplastea</taxon>
        <taxon>Metakinetoplastina</taxon>
        <taxon>Trypanosomatida</taxon>
        <taxon>Trypanosomatidae</taxon>
        <taxon>Novymonas</taxon>
    </lineage>
</organism>
<feature type="region of interest" description="Disordered" evidence="1">
    <location>
        <begin position="61"/>
        <end position="150"/>
    </location>
</feature>
<dbReference type="EMBL" id="JAECZO010000024">
    <property type="protein sequence ID" value="KAK7202046.1"/>
    <property type="molecule type" value="Genomic_DNA"/>
</dbReference>
<evidence type="ECO:0000313" key="2">
    <source>
        <dbReference type="EMBL" id="KAK7202046.1"/>
    </source>
</evidence>
<feature type="compositionally biased region" description="Basic residues" evidence="1">
    <location>
        <begin position="77"/>
        <end position="87"/>
    </location>
</feature>
<accession>A0AAW0FB23</accession>
<comment type="caution">
    <text evidence="2">The sequence shown here is derived from an EMBL/GenBank/DDBJ whole genome shotgun (WGS) entry which is preliminary data.</text>
</comment>
<evidence type="ECO:0000313" key="3">
    <source>
        <dbReference type="Proteomes" id="UP001430356"/>
    </source>
</evidence>
<dbReference type="Proteomes" id="UP001430356">
    <property type="component" value="Unassembled WGS sequence"/>
</dbReference>
<keyword evidence="3" id="KW-1185">Reference proteome</keyword>
<reference evidence="2 3" key="1">
    <citation type="journal article" date="2021" name="MBio">
        <title>A New Model Trypanosomatid, Novymonas esmeraldas: Genomic Perception of Its 'Candidatus Pandoraea novymonadis' Endosymbiont.</title>
        <authorList>
            <person name="Zakharova A."/>
            <person name="Saura A."/>
            <person name="Butenko A."/>
            <person name="Podesvova L."/>
            <person name="Warmusova S."/>
            <person name="Kostygov A.Y."/>
            <person name="Nenarokova A."/>
            <person name="Lukes J."/>
            <person name="Opperdoes F.R."/>
            <person name="Yurchenko V."/>
        </authorList>
    </citation>
    <scope>NUCLEOTIDE SEQUENCE [LARGE SCALE GENOMIC DNA]</scope>
    <source>
        <strain evidence="2 3">E262AT.01</strain>
    </source>
</reference>
<feature type="compositionally biased region" description="Low complexity" evidence="1">
    <location>
        <begin position="126"/>
        <end position="140"/>
    </location>
</feature>
<gene>
    <name evidence="2" type="ORF">NESM_000273200</name>
</gene>
<name>A0AAW0FB23_9TRYP</name>
<evidence type="ECO:0000256" key="1">
    <source>
        <dbReference type="SAM" id="MobiDB-lite"/>
    </source>
</evidence>